<accession>A0A9Q3H2C9</accession>
<sequence length="130" mass="15479">MMNSCGTHSWPWRKEKNIPKWDNDSWRLIMENPLEGSIFNIERDRPMSWFIKNKDRLTSLHPDMFETMLLKRILRIFVGDLEHSIICRYITPFSTEYHINSIEDINPRIKIGRNLHKPPTENNTSGKPLS</sequence>
<evidence type="ECO:0000313" key="2">
    <source>
        <dbReference type="Proteomes" id="UP000765509"/>
    </source>
</evidence>
<name>A0A9Q3H2C9_9BASI</name>
<reference evidence="1" key="1">
    <citation type="submission" date="2021-03" db="EMBL/GenBank/DDBJ databases">
        <title>Draft genome sequence of rust myrtle Austropuccinia psidii MF-1, a brazilian biotype.</title>
        <authorList>
            <person name="Quecine M.C."/>
            <person name="Pachon D.M.R."/>
            <person name="Bonatelli M.L."/>
            <person name="Correr F.H."/>
            <person name="Franceschini L.M."/>
            <person name="Leite T.F."/>
            <person name="Margarido G.R.A."/>
            <person name="Almeida C.A."/>
            <person name="Ferrarezi J.A."/>
            <person name="Labate C.A."/>
        </authorList>
    </citation>
    <scope>NUCLEOTIDE SEQUENCE</scope>
    <source>
        <strain evidence="1">MF-1</strain>
    </source>
</reference>
<dbReference type="AlphaFoldDB" id="A0A9Q3H2C9"/>
<keyword evidence="2" id="KW-1185">Reference proteome</keyword>
<proteinExistence type="predicted"/>
<dbReference type="Proteomes" id="UP000765509">
    <property type="component" value="Unassembled WGS sequence"/>
</dbReference>
<protein>
    <submittedName>
        <fullName evidence="1">Uncharacterized protein</fullName>
    </submittedName>
</protein>
<comment type="caution">
    <text evidence="1">The sequence shown here is derived from an EMBL/GenBank/DDBJ whole genome shotgun (WGS) entry which is preliminary data.</text>
</comment>
<gene>
    <name evidence="1" type="ORF">O181_028187</name>
</gene>
<dbReference type="EMBL" id="AVOT02009620">
    <property type="protein sequence ID" value="MBW0488472.1"/>
    <property type="molecule type" value="Genomic_DNA"/>
</dbReference>
<organism evidence="1 2">
    <name type="scientific">Austropuccinia psidii MF-1</name>
    <dbReference type="NCBI Taxonomy" id="1389203"/>
    <lineage>
        <taxon>Eukaryota</taxon>
        <taxon>Fungi</taxon>
        <taxon>Dikarya</taxon>
        <taxon>Basidiomycota</taxon>
        <taxon>Pucciniomycotina</taxon>
        <taxon>Pucciniomycetes</taxon>
        <taxon>Pucciniales</taxon>
        <taxon>Sphaerophragmiaceae</taxon>
        <taxon>Austropuccinia</taxon>
    </lineage>
</organism>
<evidence type="ECO:0000313" key="1">
    <source>
        <dbReference type="EMBL" id="MBW0488472.1"/>
    </source>
</evidence>
<dbReference type="OrthoDB" id="2506710at2759"/>